<name>A0A543PI60_9ACTN</name>
<keyword evidence="4" id="KW-1015">Disulfide bond</keyword>
<protein>
    <submittedName>
        <fullName evidence="6">Protein SCO1/2</fullName>
    </submittedName>
</protein>
<evidence type="ECO:0000256" key="3">
    <source>
        <dbReference type="PIRSR" id="PIRSR603782-1"/>
    </source>
</evidence>
<dbReference type="PANTHER" id="PTHR12151">
    <property type="entry name" value="ELECTRON TRANSPORT PROTIN SCO1/SENC FAMILY MEMBER"/>
    <property type="match status" value="1"/>
</dbReference>
<keyword evidence="3" id="KW-0479">Metal-binding</keyword>
<evidence type="ECO:0000313" key="6">
    <source>
        <dbReference type="EMBL" id="TQN43739.1"/>
    </source>
</evidence>
<dbReference type="Gene3D" id="3.40.30.10">
    <property type="entry name" value="Glutaredoxin"/>
    <property type="match status" value="1"/>
</dbReference>
<feature type="binding site" evidence="3">
    <location>
        <position position="197"/>
    </location>
    <ligand>
        <name>Cu cation</name>
        <dbReference type="ChEBI" id="CHEBI:23378"/>
    </ligand>
</feature>
<dbReference type="InterPro" id="IPR013766">
    <property type="entry name" value="Thioredoxin_domain"/>
</dbReference>
<organism evidence="6 7">
    <name type="scientific">Blastococcus colisei</name>
    <dbReference type="NCBI Taxonomy" id="1564162"/>
    <lineage>
        <taxon>Bacteria</taxon>
        <taxon>Bacillati</taxon>
        <taxon>Actinomycetota</taxon>
        <taxon>Actinomycetes</taxon>
        <taxon>Geodermatophilales</taxon>
        <taxon>Geodermatophilaceae</taxon>
        <taxon>Blastococcus</taxon>
    </lineage>
</organism>
<evidence type="ECO:0000256" key="4">
    <source>
        <dbReference type="PIRSR" id="PIRSR603782-2"/>
    </source>
</evidence>
<feature type="binding site" evidence="3">
    <location>
        <position position="107"/>
    </location>
    <ligand>
        <name>Cu cation</name>
        <dbReference type="ChEBI" id="CHEBI:23378"/>
    </ligand>
</feature>
<dbReference type="SUPFAM" id="SSF52833">
    <property type="entry name" value="Thioredoxin-like"/>
    <property type="match status" value="1"/>
</dbReference>
<dbReference type="PROSITE" id="PS51352">
    <property type="entry name" value="THIOREDOXIN_2"/>
    <property type="match status" value="1"/>
</dbReference>
<accession>A0A543PI60</accession>
<evidence type="ECO:0000256" key="2">
    <source>
        <dbReference type="ARBA" id="ARBA00023008"/>
    </source>
</evidence>
<dbReference type="CDD" id="cd02968">
    <property type="entry name" value="SCO"/>
    <property type="match status" value="1"/>
</dbReference>
<gene>
    <name evidence="6" type="ORF">FHU33_3203</name>
</gene>
<feature type="domain" description="Thioredoxin" evidence="5">
    <location>
        <begin position="64"/>
        <end position="231"/>
    </location>
</feature>
<dbReference type="EMBL" id="VFQE01000001">
    <property type="protein sequence ID" value="TQN43739.1"/>
    <property type="molecule type" value="Genomic_DNA"/>
</dbReference>
<keyword evidence="7" id="KW-1185">Reference proteome</keyword>
<evidence type="ECO:0000256" key="1">
    <source>
        <dbReference type="ARBA" id="ARBA00010996"/>
    </source>
</evidence>
<dbReference type="InterPro" id="IPR003782">
    <property type="entry name" value="SCO1/SenC"/>
</dbReference>
<evidence type="ECO:0000313" key="7">
    <source>
        <dbReference type="Proteomes" id="UP000319865"/>
    </source>
</evidence>
<reference evidence="6 7" key="1">
    <citation type="submission" date="2019-06" db="EMBL/GenBank/DDBJ databases">
        <title>Sequencing the genomes of 1000 actinobacteria strains.</title>
        <authorList>
            <person name="Klenk H.-P."/>
        </authorList>
    </citation>
    <scope>NUCLEOTIDE SEQUENCE [LARGE SCALE GENOMIC DNA]</scope>
    <source>
        <strain evidence="6 7">DSM 46837</strain>
    </source>
</reference>
<evidence type="ECO:0000259" key="5">
    <source>
        <dbReference type="PROSITE" id="PS51352"/>
    </source>
</evidence>
<proteinExistence type="inferred from homology"/>
<dbReference type="GO" id="GO:0046872">
    <property type="term" value="F:metal ion binding"/>
    <property type="evidence" value="ECO:0007669"/>
    <property type="project" value="UniProtKB-KW"/>
</dbReference>
<feature type="binding site" evidence="3">
    <location>
        <position position="103"/>
    </location>
    <ligand>
        <name>Cu cation</name>
        <dbReference type="ChEBI" id="CHEBI:23378"/>
    </ligand>
</feature>
<sequence length="233" mass="24278">MHPSPVDRPSRAVRRRRRGDAAALVATGLLLAGCGAGDTASAPATMSTFNDSSGFRGTSLPEPVSLTDAAATAVFDTAVEGTTTLGELQQDRVMLVSFGYTHCPDVCPTTMADLGIALQRAPERVQERTQVVFITSDPERDTPAVLADWLAHFDTGLAAPFVGLTASPGQVTAVAESMGVSLAPPQVAPDGTVTVQHGVQTLAFVDGRAGLVWTSGSTPDDYRADLERLVDDA</sequence>
<dbReference type="Proteomes" id="UP000319865">
    <property type="component" value="Unassembled WGS sequence"/>
</dbReference>
<dbReference type="PANTHER" id="PTHR12151:SF25">
    <property type="entry name" value="LINALOOL DEHYDRATASE_ISOMERASE DOMAIN-CONTAINING PROTEIN"/>
    <property type="match status" value="1"/>
</dbReference>
<comment type="caution">
    <text evidence="6">The sequence shown here is derived from an EMBL/GenBank/DDBJ whole genome shotgun (WGS) entry which is preliminary data.</text>
</comment>
<keyword evidence="2 3" id="KW-0186">Copper</keyword>
<dbReference type="InterPro" id="IPR036249">
    <property type="entry name" value="Thioredoxin-like_sf"/>
</dbReference>
<dbReference type="AlphaFoldDB" id="A0A543PI60"/>
<comment type="similarity">
    <text evidence="1">Belongs to the SCO1/2 family.</text>
</comment>
<dbReference type="Pfam" id="PF02630">
    <property type="entry name" value="SCO1-SenC"/>
    <property type="match status" value="1"/>
</dbReference>
<feature type="disulfide bond" description="Redox-active" evidence="4">
    <location>
        <begin position="103"/>
        <end position="107"/>
    </location>
</feature>